<organism evidence="3 4">
    <name type="scientific">Rickenella mellea</name>
    <dbReference type="NCBI Taxonomy" id="50990"/>
    <lineage>
        <taxon>Eukaryota</taxon>
        <taxon>Fungi</taxon>
        <taxon>Dikarya</taxon>
        <taxon>Basidiomycota</taxon>
        <taxon>Agaricomycotina</taxon>
        <taxon>Agaricomycetes</taxon>
        <taxon>Hymenochaetales</taxon>
        <taxon>Rickenellaceae</taxon>
        <taxon>Rickenella</taxon>
    </lineage>
</organism>
<name>A0A4Y7QC51_9AGAM</name>
<dbReference type="VEuPathDB" id="FungiDB:BD410DRAFT_837726"/>
<dbReference type="Pfam" id="PF09184">
    <property type="entry name" value="PPP4R2"/>
    <property type="match status" value="1"/>
</dbReference>
<feature type="compositionally biased region" description="Low complexity" evidence="2">
    <location>
        <begin position="72"/>
        <end position="81"/>
    </location>
</feature>
<feature type="compositionally biased region" description="Low complexity" evidence="2">
    <location>
        <begin position="237"/>
        <end position="246"/>
    </location>
</feature>
<protein>
    <recommendedName>
        <fullName evidence="5">PPP4R2-domain-containing protein</fullName>
    </recommendedName>
</protein>
<accession>A0A4Y7QC51</accession>
<dbReference type="Proteomes" id="UP000294933">
    <property type="component" value="Unassembled WGS sequence"/>
</dbReference>
<feature type="compositionally biased region" description="Polar residues" evidence="2">
    <location>
        <begin position="206"/>
        <end position="216"/>
    </location>
</feature>
<evidence type="ECO:0000256" key="1">
    <source>
        <dbReference type="ARBA" id="ARBA00009207"/>
    </source>
</evidence>
<sequence>MTSIDAFERADYEALLEQIAVTDHVETEWPKLRDIIKYKIQQNIADYLRDSNTTQTDQVQETNTAHQHQHHLSTSSTSTSAEDQNPTLSPHALTNGGLRLPPFPRREVNEFVRNTYNSHGRQKSDMSEDEARVMKESIFAQLHDFEEHRVCELALHPRVQYKSVGKYLRAVEKTFLVTSTHDAFPIGSGGGVEDSSDIPSSLASSTTTLQEATTPLFSPIPFLHDDARRSRSRSRSRSPPLSPLDLAARHPSGPGTPQQQHSAITMNVDAAGVLGVSEEGLGEGPVIGLVDELDDPRPGHMSDHPTALTSTTSTSVDEAVKLRGSLEDRFVKASGDSESDINGSTSQEGKLKEEEDHEVEDMVLDETDDDKENKA</sequence>
<reference evidence="3 4" key="1">
    <citation type="submission" date="2018-06" db="EMBL/GenBank/DDBJ databases">
        <title>A transcriptomic atlas of mushroom development highlights an independent origin of complex multicellularity.</title>
        <authorList>
            <consortium name="DOE Joint Genome Institute"/>
            <person name="Krizsan K."/>
            <person name="Almasi E."/>
            <person name="Merenyi Z."/>
            <person name="Sahu N."/>
            <person name="Viragh M."/>
            <person name="Koszo T."/>
            <person name="Mondo S."/>
            <person name="Kiss B."/>
            <person name="Balint B."/>
            <person name="Kues U."/>
            <person name="Barry K."/>
            <person name="Hegedus J.C."/>
            <person name="Henrissat B."/>
            <person name="Johnson J."/>
            <person name="Lipzen A."/>
            <person name="Ohm R."/>
            <person name="Nagy I."/>
            <person name="Pangilinan J."/>
            <person name="Yan J."/>
            <person name="Xiong Y."/>
            <person name="Grigoriev I.V."/>
            <person name="Hibbett D.S."/>
            <person name="Nagy L.G."/>
        </authorList>
    </citation>
    <scope>NUCLEOTIDE SEQUENCE [LARGE SCALE GENOMIC DNA]</scope>
    <source>
        <strain evidence="3 4">SZMC22713</strain>
    </source>
</reference>
<dbReference type="OrthoDB" id="341898at2759"/>
<feature type="region of interest" description="Disordered" evidence="2">
    <location>
        <begin position="187"/>
        <end position="261"/>
    </location>
</feature>
<feature type="region of interest" description="Disordered" evidence="2">
    <location>
        <begin position="327"/>
        <end position="375"/>
    </location>
</feature>
<dbReference type="GO" id="GO:0019888">
    <property type="term" value="F:protein phosphatase regulator activity"/>
    <property type="evidence" value="ECO:0007669"/>
    <property type="project" value="InterPro"/>
</dbReference>
<keyword evidence="4" id="KW-1185">Reference proteome</keyword>
<evidence type="ECO:0000256" key="2">
    <source>
        <dbReference type="SAM" id="MobiDB-lite"/>
    </source>
</evidence>
<proteinExistence type="inferred from homology"/>
<dbReference type="STRING" id="50990.A0A4Y7QC51"/>
<dbReference type="GO" id="GO:0005737">
    <property type="term" value="C:cytoplasm"/>
    <property type="evidence" value="ECO:0007669"/>
    <property type="project" value="TreeGrafter"/>
</dbReference>
<feature type="region of interest" description="Disordered" evidence="2">
    <location>
        <begin position="293"/>
        <end position="313"/>
    </location>
</feature>
<gene>
    <name evidence="3" type="ORF">BD410DRAFT_837726</name>
</gene>
<feature type="region of interest" description="Disordered" evidence="2">
    <location>
        <begin position="55"/>
        <end position="104"/>
    </location>
</feature>
<dbReference type="PANTHER" id="PTHR16487">
    <property type="entry name" value="PPP4R2-RELATED PROTEIN"/>
    <property type="match status" value="1"/>
</dbReference>
<evidence type="ECO:0000313" key="4">
    <source>
        <dbReference type="Proteomes" id="UP000294933"/>
    </source>
</evidence>
<dbReference type="GO" id="GO:0005634">
    <property type="term" value="C:nucleus"/>
    <property type="evidence" value="ECO:0007669"/>
    <property type="project" value="TreeGrafter"/>
</dbReference>
<dbReference type="EMBL" id="ML170165">
    <property type="protein sequence ID" value="TDL24808.1"/>
    <property type="molecule type" value="Genomic_DNA"/>
</dbReference>
<evidence type="ECO:0008006" key="5">
    <source>
        <dbReference type="Google" id="ProtNLM"/>
    </source>
</evidence>
<dbReference type="AlphaFoldDB" id="A0A4Y7QC51"/>
<feature type="compositionally biased region" description="Acidic residues" evidence="2">
    <location>
        <begin position="355"/>
        <end position="375"/>
    </location>
</feature>
<dbReference type="PANTHER" id="PTHR16487:SF0">
    <property type="entry name" value="PROTEIN PHOSPHATASE 4 REGULATORY SUBUNIT 2-RELATED"/>
    <property type="match status" value="1"/>
</dbReference>
<evidence type="ECO:0000313" key="3">
    <source>
        <dbReference type="EMBL" id="TDL24808.1"/>
    </source>
</evidence>
<dbReference type="GO" id="GO:0030289">
    <property type="term" value="C:protein phosphatase 4 complex"/>
    <property type="evidence" value="ECO:0007669"/>
    <property type="project" value="InterPro"/>
</dbReference>
<dbReference type="InterPro" id="IPR015267">
    <property type="entry name" value="PPP4R2"/>
</dbReference>
<comment type="similarity">
    <text evidence="1">Belongs to the PPP4R2 family.</text>
</comment>